<feature type="compositionally biased region" description="Basic and acidic residues" evidence="1">
    <location>
        <begin position="386"/>
        <end position="410"/>
    </location>
</feature>
<dbReference type="EMBL" id="JAWHQM010000019">
    <property type="protein sequence ID" value="KAK5631294.1"/>
    <property type="molecule type" value="Genomic_DNA"/>
</dbReference>
<organism evidence="2 3">
    <name type="scientific">Xylaria bambusicola</name>
    <dbReference type="NCBI Taxonomy" id="326684"/>
    <lineage>
        <taxon>Eukaryota</taxon>
        <taxon>Fungi</taxon>
        <taxon>Dikarya</taxon>
        <taxon>Ascomycota</taxon>
        <taxon>Pezizomycotina</taxon>
        <taxon>Sordariomycetes</taxon>
        <taxon>Xylariomycetidae</taxon>
        <taxon>Xylariales</taxon>
        <taxon>Xylariaceae</taxon>
        <taxon>Xylaria</taxon>
    </lineage>
</organism>
<evidence type="ECO:0000313" key="2">
    <source>
        <dbReference type="EMBL" id="KAK5631294.1"/>
    </source>
</evidence>
<gene>
    <name evidence="2" type="ORF">RRF57_007008</name>
</gene>
<evidence type="ECO:0000313" key="3">
    <source>
        <dbReference type="Proteomes" id="UP001305414"/>
    </source>
</evidence>
<proteinExistence type="predicted"/>
<dbReference type="AlphaFoldDB" id="A0AAN7V024"/>
<feature type="compositionally biased region" description="Low complexity" evidence="1">
    <location>
        <begin position="236"/>
        <end position="250"/>
    </location>
</feature>
<dbReference type="Proteomes" id="UP001305414">
    <property type="component" value="Unassembled WGS sequence"/>
</dbReference>
<keyword evidence="3" id="KW-1185">Reference proteome</keyword>
<feature type="compositionally biased region" description="Acidic residues" evidence="1">
    <location>
        <begin position="97"/>
        <end position="111"/>
    </location>
</feature>
<accession>A0AAN7V024</accession>
<comment type="caution">
    <text evidence="2">The sequence shown here is derived from an EMBL/GenBank/DDBJ whole genome shotgun (WGS) entry which is preliminary data.</text>
</comment>
<reference evidence="2 3" key="1">
    <citation type="submission" date="2023-10" db="EMBL/GenBank/DDBJ databases">
        <title>Draft genome sequence of Xylaria bambusicola isolate GMP-LS, the root and basal stem rot pathogen of sugarcane in Indonesia.</title>
        <authorList>
            <person name="Selvaraj P."/>
            <person name="Muralishankar V."/>
            <person name="Muruganantham S."/>
            <person name="Sp S."/>
            <person name="Haryani S."/>
            <person name="Lau K.J.X."/>
            <person name="Naqvi N.I."/>
        </authorList>
    </citation>
    <scope>NUCLEOTIDE SEQUENCE [LARGE SCALE GENOMIC DNA]</scope>
    <source>
        <strain evidence="2">GMP-LS</strain>
    </source>
</reference>
<feature type="region of interest" description="Disordered" evidence="1">
    <location>
        <begin position="17"/>
        <end position="58"/>
    </location>
</feature>
<protein>
    <submittedName>
        <fullName evidence="2">Uncharacterized protein</fullName>
    </submittedName>
</protein>
<evidence type="ECO:0000256" key="1">
    <source>
        <dbReference type="SAM" id="MobiDB-lite"/>
    </source>
</evidence>
<feature type="region of interest" description="Disordered" evidence="1">
    <location>
        <begin position="91"/>
        <end position="410"/>
    </location>
</feature>
<name>A0AAN7V024_9PEZI</name>
<sequence>MMIRTMYDFAELSENPILVGSGTSDENDSLGEPLDLGELENFPNEDSPTAASDYALPEPNCTLAELDHNLSQLDHGLNRPIDLVWVSPKTGCNSSTDGDDEESDDSDDLDEDTKCDSDNDSNNGNGNDESLLAEKHNPFYRNQATRIQNKTKRKCERADDGNQYRSPSWGPVEKLPSPKREGPRDGISNHVTRTLKDGTIIKGKQGATFAGFTPPGRIREGPSGKQVPKPTVEGTGPPVSSQSSGGQPSSRWTDIAGYSTPFAPPGITSTTAPSRPTEKGTGTEDFGICYQKESLFAPRFLPQVATRPGSSSRKRNRSEYSITNTDKEPLSAPQGEDSNTNAQKESLFAPRLMPRTATAPSSSPKKRRSGDDPDTGAQKATAKKARTAELDVKRKPEQKKTKCSDFGEKR</sequence>